<protein>
    <submittedName>
        <fullName evidence="1">Acetate--CoA ligase family protein</fullName>
    </submittedName>
</protein>
<accession>A0ACD3SRV3</accession>
<evidence type="ECO:0000313" key="2">
    <source>
        <dbReference type="Proteomes" id="UP000004277"/>
    </source>
</evidence>
<name>A0ACD3SRV3_9BURK</name>
<keyword evidence="2" id="KW-1185">Reference proteome</keyword>
<evidence type="ECO:0000313" key="1">
    <source>
        <dbReference type="EMBL" id="TMS58673.1"/>
    </source>
</evidence>
<organism evidence="1 2">
    <name type="scientific">Imbroritus primus</name>
    <dbReference type="NCBI Taxonomy" id="3058603"/>
    <lineage>
        <taxon>Bacteria</taxon>
        <taxon>Pseudomonadati</taxon>
        <taxon>Pseudomonadota</taxon>
        <taxon>Betaproteobacteria</taxon>
        <taxon>Burkholderiales</taxon>
        <taxon>Burkholderiaceae</taxon>
        <taxon>Imbroritus</taxon>
    </lineage>
</organism>
<sequence length="699" mass="73072">MHTPSALDAFFQPRNIAVIGASGDLGKMASRPLTYLRKHGFKGGIYPVNPKYQELGGFKCVDEIEALPADIDLALISLPAAMIPDTVRRCAAKGVRAVTILSGGFGELGTEEGLAIDTALRQVVADTGIRVCGPNCQGGVNLFDHVAATYSGALSSETLSAGPIALVTQSGVFGGLVFAAAQEEGIGVGFWTSTGNELDLTFSDFLDYAVLDDRIRVVGGYLESVKDDGERFVTALRKAREAGKPVVLLKTGRTDAGRAAAASHTAALAGSDEGYTAAFRKGGAVRVASSDAFRDLVAAFSTGRIPRGKRVAVLSISGGAATLMADDCSERGLEIASFSEALRNRLSTVVPTFGSVLNPVDLTGQLVADASLLEKAASIIIDSGEADVLSIFIGMCDGNKDELVEVIGRLARATDLPIFVTWVAAADRTIYPRIRTLGIPVFHDPTACIATVASMVEWVEDCALPAQPDIPAGAHAGLLETLRARPAGMMSEATVKGMLAAAGLPVPLGQLVRQPDAARCAVTEVGGDAVMKLQAVSVPHKSDIGGVRVGVSGEQAEEAFLALQKLFPEDAEGVLVEARVRDAAECFIGIQQHPIFGPMVAVGLGGVFIEIFRDVAIRLAPVSHAEAVTMIQGLQGYPILQGARGQKPRDIEALARLVQQVSEIAAAGRDTIQEMDLNPVFVQAQGSGVVIGDALLVRK</sequence>
<keyword evidence="1" id="KW-0436">Ligase</keyword>
<dbReference type="EMBL" id="AKCV02000015">
    <property type="protein sequence ID" value="TMS58673.1"/>
    <property type="molecule type" value="Genomic_DNA"/>
</dbReference>
<gene>
    <name evidence="1" type="ORF">MW7_008150</name>
</gene>
<proteinExistence type="predicted"/>
<reference evidence="1" key="1">
    <citation type="submission" date="2019-05" db="EMBL/GenBank/DDBJ databases">
        <title>Revised genome assembly of Burkholderiaceae (previously Ralstonia) sp. PBA.</title>
        <authorList>
            <person name="Gan H.M."/>
        </authorList>
    </citation>
    <scope>NUCLEOTIDE SEQUENCE</scope>
    <source>
        <strain evidence="1">PBA</strain>
    </source>
</reference>
<comment type="caution">
    <text evidence="1">The sequence shown here is derived from an EMBL/GenBank/DDBJ whole genome shotgun (WGS) entry which is preliminary data.</text>
</comment>
<dbReference type="Proteomes" id="UP000004277">
    <property type="component" value="Unassembled WGS sequence"/>
</dbReference>